<dbReference type="Proteomes" id="UP000060043">
    <property type="component" value="Chromosome"/>
</dbReference>
<dbReference type="Pfam" id="PF07883">
    <property type="entry name" value="Cupin_2"/>
    <property type="match status" value="1"/>
</dbReference>
<dbReference type="Proteomes" id="UP000065473">
    <property type="component" value="Chromosome"/>
</dbReference>
<dbReference type="InterPro" id="IPR006045">
    <property type="entry name" value="Cupin_1"/>
</dbReference>
<dbReference type="GO" id="GO:0051213">
    <property type="term" value="F:dioxygenase activity"/>
    <property type="evidence" value="ECO:0007669"/>
    <property type="project" value="UniProtKB-KW"/>
</dbReference>
<reference evidence="6 7" key="1">
    <citation type="submission" date="2015-12" db="EMBL/GenBank/DDBJ databases">
        <title>A stable core within a dynamic pangenome in Sulfolobus acidocaldarius.</title>
        <authorList>
            <person name="Anderson R."/>
            <person name="Kouris A."/>
            <person name="Seward C."/>
            <person name="Campbell K."/>
            <person name="Whitaker R."/>
        </authorList>
    </citation>
    <scope>NUCLEOTIDE SEQUENCE [LARGE SCALE GENOMIC DNA]</scope>
    <source>
        <strain evidence="4 7">GG12-C01-09</strain>
        <strain evidence="5 6">NG05B_CO5_07</strain>
    </source>
</reference>
<dbReference type="InterPro" id="IPR014710">
    <property type="entry name" value="RmlC-like_jellyroll"/>
</dbReference>
<dbReference type="InterPro" id="IPR047183">
    <property type="entry name" value="GDO-like"/>
</dbReference>
<evidence type="ECO:0000313" key="4">
    <source>
        <dbReference type="EMBL" id="ALU30235.1"/>
    </source>
</evidence>
<dbReference type="STRING" id="1435377.SUSAZ_07695"/>
<dbReference type="SUPFAM" id="SSF51182">
    <property type="entry name" value="RmlC-like cupins"/>
    <property type="match status" value="1"/>
</dbReference>
<dbReference type="SMART" id="SM00835">
    <property type="entry name" value="Cupin_1"/>
    <property type="match status" value="1"/>
</dbReference>
<evidence type="ECO:0000313" key="6">
    <source>
        <dbReference type="Proteomes" id="UP000060043"/>
    </source>
</evidence>
<evidence type="ECO:0000313" key="5">
    <source>
        <dbReference type="EMBL" id="ALU30950.1"/>
    </source>
</evidence>
<keyword evidence="1" id="KW-0223">Dioxygenase</keyword>
<dbReference type="OMA" id="NAVHSHT"/>
<sequence>MPKDIQRIDKQSEIITDKIKNVIREIEQSDEDLKVVAFMEHTSPPETIKPKIIKFHKVLELLRLLADDNPIEKGVAKVMFQSPTTGRAKGLTPTMMAGFQYLKPGSKTQPHSHNMASIYLVVRGKGYSIIGGKKVEWENGDVFVVPANLPHYHVNTSDTESILFDVTDSGLLESLGILEFKEESENNT</sequence>
<feature type="domain" description="Cupin type-1" evidence="3">
    <location>
        <begin position="62"/>
        <end position="181"/>
    </location>
</feature>
<evidence type="ECO:0000256" key="2">
    <source>
        <dbReference type="ARBA" id="ARBA00023002"/>
    </source>
</evidence>
<dbReference type="EMBL" id="CP013694">
    <property type="protein sequence ID" value="ALU30235.1"/>
    <property type="molecule type" value="Genomic_DNA"/>
</dbReference>
<evidence type="ECO:0000256" key="1">
    <source>
        <dbReference type="ARBA" id="ARBA00022964"/>
    </source>
</evidence>
<dbReference type="PANTHER" id="PTHR41517">
    <property type="entry name" value="1,2-DIOXYGENASE PROTEIN-RELATED"/>
    <property type="match status" value="1"/>
</dbReference>
<dbReference type="PANTHER" id="PTHR41517:SF1">
    <property type="entry name" value="CUPIN"/>
    <property type="match status" value="1"/>
</dbReference>
<dbReference type="InterPro" id="IPR013096">
    <property type="entry name" value="Cupin_2"/>
</dbReference>
<name>A0A0U3H0Q0_9CREN</name>
<gene>
    <name evidence="4" type="ORF">ATY89_09985</name>
    <name evidence="5" type="ORF">ATZ20_01540</name>
</gene>
<keyword evidence="2" id="KW-0560">Oxidoreductase</keyword>
<dbReference type="Gene3D" id="2.60.120.10">
    <property type="entry name" value="Jelly Rolls"/>
    <property type="match status" value="1"/>
</dbReference>
<dbReference type="CDD" id="cd06992">
    <property type="entry name" value="cupin_GDO-like_C"/>
    <property type="match status" value="1"/>
</dbReference>
<evidence type="ECO:0000313" key="7">
    <source>
        <dbReference type="Proteomes" id="UP000065473"/>
    </source>
</evidence>
<dbReference type="InterPro" id="IPR011051">
    <property type="entry name" value="RmlC_Cupin_sf"/>
</dbReference>
<accession>A0A0U3H0Q0</accession>
<evidence type="ECO:0000259" key="3">
    <source>
        <dbReference type="SMART" id="SM00835"/>
    </source>
</evidence>
<dbReference type="OrthoDB" id="33544at2157"/>
<protein>
    <submittedName>
        <fullName evidence="5">Cupin</fullName>
    </submittedName>
</protein>
<organism evidence="5 6">
    <name type="scientific">Sulfolobus acidocaldarius</name>
    <dbReference type="NCBI Taxonomy" id="2285"/>
    <lineage>
        <taxon>Archaea</taxon>
        <taxon>Thermoproteota</taxon>
        <taxon>Thermoprotei</taxon>
        <taxon>Sulfolobales</taxon>
        <taxon>Sulfolobaceae</taxon>
        <taxon>Sulfolobus</taxon>
    </lineage>
</organism>
<dbReference type="PaxDb" id="1435377-SUSAZ_07695"/>
<dbReference type="RefSeq" id="WP_011278438.1">
    <property type="nucleotide sequence ID" value="NZ_BHWZ01000004.1"/>
</dbReference>
<dbReference type="EMBL" id="CP013695">
    <property type="protein sequence ID" value="ALU30950.1"/>
    <property type="molecule type" value="Genomic_DNA"/>
</dbReference>
<proteinExistence type="predicted"/>
<dbReference type="GeneID" id="14552117"/>
<dbReference type="AlphaFoldDB" id="A0A0U3H0Q0"/>